<dbReference type="InterPro" id="IPR036873">
    <property type="entry name" value="Rhodanese-like_dom_sf"/>
</dbReference>
<sequence length="201" mass="23256">MFEEMIVANKSVISLLNSAYRFKVGQQLQTLPSFTKFLTPKDSHSCISINCYQQQNYITSLDKNMHCLINRNKTSILSKAMSEQSSENLHVNYYDIVKAQKDENILIIDVRENYEIEETGKLPGSVHIPMHEVTNSLLSLTNKEFEKKFNRQKPVHDTKIILSCKSGRRSAMTQLDVQKLGYKNVHNYLGGWLDWESHQKN</sequence>
<name>A0AAJ7DZH7_9HYME</name>
<dbReference type="RefSeq" id="XP_011502123.1">
    <property type="nucleotide sequence ID" value="XM_011503821.1"/>
</dbReference>
<dbReference type="GeneID" id="105365606"/>
<feature type="domain" description="Rhodanese" evidence="1">
    <location>
        <begin position="101"/>
        <end position="200"/>
    </location>
</feature>
<protein>
    <submittedName>
        <fullName evidence="3">Heat shock protein 67B2-like</fullName>
    </submittedName>
</protein>
<dbReference type="InterPro" id="IPR001763">
    <property type="entry name" value="Rhodanese-like_dom"/>
</dbReference>
<organism evidence="2 3">
    <name type="scientific">Ceratosolen solmsi marchali</name>
    <dbReference type="NCBI Taxonomy" id="326594"/>
    <lineage>
        <taxon>Eukaryota</taxon>
        <taxon>Metazoa</taxon>
        <taxon>Ecdysozoa</taxon>
        <taxon>Arthropoda</taxon>
        <taxon>Hexapoda</taxon>
        <taxon>Insecta</taxon>
        <taxon>Pterygota</taxon>
        <taxon>Neoptera</taxon>
        <taxon>Endopterygota</taxon>
        <taxon>Hymenoptera</taxon>
        <taxon>Apocrita</taxon>
        <taxon>Proctotrupomorpha</taxon>
        <taxon>Chalcidoidea</taxon>
        <taxon>Agaonidae</taxon>
        <taxon>Agaoninae</taxon>
        <taxon>Ceratosolen</taxon>
    </lineage>
</organism>
<gene>
    <name evidence="3" type="primary">LOC105365606</name>
</gene>
<dbReference type="PROSITE" id="PS50206">
    <property type="entry name" value="RHODANESE_3"/>
    <property type="match status" value="1"/>
</dbReference>
<keyword evidence="2" id="KW-1185">Reference proteome</keyword>
<evidence type="ECO:0000313" key="3">
    <source>
        <dbReference type="RefSeq" id="XP_011502123.1"/>
    </source>
</evidence>
<dbReference type="AlphaFoldDB" id="A0AAJ7DZH7"/>
<reference evidence="3" key="1">
    <citation type="submission" date="2025-08" db="UniProtKB">
        <authorList>
            <consortium name="RefSeq"/>
        </authorList>
    </citation>
    <scope>IDENTIFICATION</scope>
</reference>
<dbReference type="KEGG" id="csol:105365606"/>
<dbReference type="Gene3D" id="3.40.250.10">
    <property type="entry name" value="Rhodanese-like domain"/>
    <property type="match status" value="1"/>
</dbReference>
<dbReference type="SUPFAM" id="SSF52821">
    <property type="entry name" value="Rhodanese/Cell cycle control phosphatase"/>
    <property type="match status" value="1"/>
</dbReference>
<dbReference type="Proteomes" id="UP000695007">
    <property type="component" value="Unplaced"/>
</dbReference>
<accession>A0AAJ7DZH7</accession>
<evidence type="ECO:0000259" key="1">
    <source>
        <dbReference type="PROSITE" id="PS50206"/>
    </source>
</evidence>
<dbReference type="SMART" id="SM00450">
    <property type="entry name" value="RHOD"/>
    <property type="match status" value="1"/>
</dbReference>
<dbReference type="Pfam" id="PF00581">
    <property type="entry name" value="Rhodanese"/>
    <property type="match status" value="1"/>
</dbReference>
<proteinExistence type="predicted"/>
<evidence type="ECO:0000313" key="2">
    <source>
        <dbReference type="Proteomes" id="UP000695007"/>
    </source>
</evidence>
<dbReference type="PANTHER" id="PTHR44086">
    <property type="entry name" value="THIOSULFATE SULFURTRANSFERASE RDL2, MITOCHONDRIAL-RELATED"/>
    <property type="match status" value="1"/>
</dbReference>
<dbReference type="PANTHER" id="PTHR44086:SF10">
    <property type="entry name" value="THIOSULFATE SULFURTRANSFERASE_RHODANESE-LIKE DOMAIN-CONTAINING PROTEIN 3"/>
    <property type="match status" value="1"/>
</dbReference>